<dbReference type="SUPFAM" id="SSF51011">
    <property type="entry name" value="Glycosyl hydrolase domain"/>
    <property type="match status" value="1"/>
</dbReference>
<keyword evidence="5" id="KW-0119">Carbohydrate metabolism</keyword>
<dbReference type="InterPro" id="IPR056300">
    <property type="entry name" value="SusG-like_C"/>
</dbReference>
<dbReference type="InterPro" id="IPR006047">
    <property type="entry name" value="GH13_cat_dom"/>
</dbReference>
<evidence type="ECO:0000256" key="3">
    <source>
        <dbReference type="ARBA" id="ARBA00023295"/>
    </source>
</evidence>
<dbReference type="GO" id="GO:0004556">
    <property type="term" value="F:alpha-amylase activity"/>
    <property type="evidence" value="ECO:0007669"/>
    <property type="project" value="UniProtKB-UniRule"/>
</dbReference>
<dbReference type="InterPro" id="IPR017853">
    <property type="entry name" value="GH"/>
</dbReference>
<comment type="caution">
    <text evidence="7">The sequence shown here is derived from an EMBL/GenBank/DDBJ whole genome shotgun (WGS) entry which is preliminary data.</text>
</comment>
<dbReference type="InterPro" id="IPR013780">
    <property type="entry name" value="Glyco_hydro_b"/>
</dbReference>
<evidence type="ECO:0000256" key="4">
    <source>
        <dbReference type="RuleBase" id="RU003615"/>
    </source>
</evidence>
<dbReference type="GO" id="GO:0009313">
    <property type="term" value="P:oligosaccharide catabolic process"/>
    <property type="evidence" value="ECO:0007669"/>
    <property type="project" value="TreeGrafter"/>
</dbReference>
<comment type="catalytic activity">
    <reaction evidence="5">
        <text>Endohydrolysis of (1-&gt;4)-alpha-D-glucosidic linkages in polysaccharides containing three or more (1-&gt;4)-alpha-linked D-glucose units.</text>
        <dbReference type="EC" id="3.2.1.1"/>
    </reaction>
</comment>
<feature type="domain" description="Glycosyl hydrolase family 13 catalytic" evidence="6">
    <location>
        <begin position="24"/>
        <end position="424"/>
    </location>
</feature>
<dbReference type="CDD" id="cd11316">
    <property type="entry name" value="AmyAc_bac2_AmyA"/>
    <property type="match status" value="1"/>
</dbReference>
<comment type="similarity">
    <text evidence="1 4">Belongs to the glycosyl hydrolase 13 family.</text>
</comment>
<evidence type="ECO:0000313" key="8">
    <source>
        <dbReference type="Proteomes" id="UP000288227"/>
    </source>
</evidence>
<dbReference type="Pfam" id="PF00128">
    <property type="entry name" value="Alpha-amylase"/>
    <property type="match status" value="1"/>
</dbReference>
<dbReference type="SMART" id="SM00642">
    <property type="entry name" value="Aamy"/>
    <property type="match status" value="1"/>
</dbReference>
<gene>
    <name evidence="7" type="ORF">SanaruYs_33240</name>
</gene>
<dbReference type="EMBL" id="BHXQ01000006">
    <property type="protein sequence ID" value="GCC53083.1"/>
    <property type="molecule type" value="Genomic_DNA"/>
</dbReference>
<keyword evidence="2 5" id="KW-0378">Hydrolase</keyword>
<dbReference type="GO" id="GO:0043169">
    <property type="term" value="F:cation binding"/>
    <property type="evidence" value="ECO:0007669"/>
    <property type="project" value="InterPro"/>
</dbReference>
<keyword evidence="3 5" id="KW-0326">Glycosidase</keyword>
<dbReference type="PANTHER" id="PTHR10357">
    <property type="entry name" value="ALPHA-AMYLASE FAMILY MEMBER"/>
    <property type="match status" value="1"/>
</dbReference>
<dbReference type="EC" id="3.2.1.1" evidence="5"/>
<dbReference type="AlphaFoldDB" id="A0A401UDX2"/>
<dbReference type="PRINTS" id="PR00110">
    <property type="entry name" value="ALPHAAMYLASE"/>
</dbReference>
<dbReference type="Gene3D" id="3.20.20.80">
    <property type="entry name" value="Glycosidases"/>
    <property type="match status" value="1"/>
</dbReference>
<dbReference type="InterPro" id="IPR006046">
    <property type="entry name" value="Alpha_amylase"/>
</dbReference>
<dbReference type="Pfam" id="PF23915">
    <property type="entry name" value="SusG_C"/>
    <property type="match status" value="1"/>
</dbReference>
<dbReference type="PANTHER" id="PTHR10357:SF179">
    <property type="entry name" value="NEUTRAL AND BASIC AMINO ACID TRANSPORT PROTEIN RBAT"/>
    <property type="match status" value="1"/>
</dbReference>
<sequence>MALSTACKQEEKVEVSFPYGVKYEVFVMAFADSDGDGKGDLKGLTQKLDYFSDLGVNGLWLMPIMPSDTYHKYHVTDYKGIDPDYGTMEDFKTFIAEAHKRNIKVISDYIINHTGDKHPWFLESIKGKDNPFRDYYVWAPKDSVEMLQKEEVAGPDTDNAQRWHEVPGDTSGEMYYGYFNGQTPDLNFDNLKVRQEIYDAAKFWLEEVGVDGFRLDAAKHIFPNNRAADNHAMWEEFRAEIQRIKPDAYLVGEVWSDSKTVAPYLKGLPSLFNFDLGYLITDVVKAGNDTIGLVKKYKAINDYYTSITPDFLDATFVKNHDQLRILSELEGNIEKAKLAAGILFTFPGTPYIYQGEEIGMLGLKVDMDRGQRESFIWAEGKSDPLQSNWYNAGFSSDKTVVPFSKQKDDPTSIYNYYKKFIAFRNSSKELTMGTIEESGLQINEVLNFVRKYQQEERFVLHNVSDVEVTVQLTDDLKRFTSLAFETKGASFEAGAITLPAYSTAILK</sequence>
<dbReference type="Proteomes" id="UP000288227">
    <property type="component" value="Unassembled WGS sequence"/>
</dbReference>
<reference evidence="7 8" key="1">
    <citation type="submission" date="2018-11" db="EMBL/GenBank/DDBJ databases">
        <title>Chryseotalea sanarue gen. nov., sp., nov., a member of the family Cytophagaceae, isolated from a brackish lake in Hamamatsu Japan.</title>
        <authorList>
            <person name="Maejima Y."/>
            <person name="Iino T."/>
            <person name="Muraguchi Y."/>
            <person name="Fukuda K."/>
            <person name="Ohkuma M."/>
            <person name="Moriuchi R."/>
            <person name="Dohra H."/>
            <person name="Kimbara K."/>
            <person name="Shintani M."/>
        </authorList>
    </citation>
    <scope>NUCLEOTIDE SEQUENCE [LARGE SCALE GENOMIC DNA]</scope>
    <source>
        <strain evidence="7 8">Ys</strain>
    </source>
</reference>
<protein>
    <recommendedName>
        <fullName evidence="5">Alpha-amylase</fullName>
        <ecNumber evidence="5">3.2.1.1</ecNumber>
    </recommendedName>
</protein>
<name>A0A401UDX2_9BACT</name>
<dbReference type="SUPFAM" id="SSF51445">
    <property type="entry name" value="(Trans)glycosidases"/>
    <property type="match status" value="1"/>
</dbReference>
<evidence type="ECO:0000256" key="2">
    <source>
        <dbReference type="ARBA" id="ARBA00022801"/>
    </source>
</evidence>
<evidence type="ECO:0000256" key="5">
    <source>
        <dbReference type="RuleBase" id="RU361134"/>
    </source>
</evidence>
<accession>A0A401UDX2</accession>
<dbReference type="InterPro" id="IPR045857">
    <property type="entry name" value="O16G_dom_2"/>
</dbReference>
<dbReference type="Gene3D" id="3.90.400.10">
    <property type="entry name" value="Oligo-1,6-glucosidase, Domain 2"/>
    <property type="match status" value="1"/>
</dbReference>
<organism evidence="7 8">
    <name type="scientific">Chryseotalea sanaruensis</name>
    <dbReference type="NCBI Taxonomy" id="2482724"/>
    <lineage>
        <taxon>Bacteria</taxon>
        <taxon>Pseudomonadati</taxon>
        <taxon>Bacteroidota</taxon>
        <taxon>Cytophagia</taxon>
        <taxon>Cytophagales</taxon>
        <taxon>Chryseotaleaceae</taxon>
        <taxon>Chryseotalea</taxon>
    </lineage>
</organism>
<evidence type="ECO:0000256" key="1">
    <source>
        <dbReference type="ARBA" id="ARBA00008061"/>
    </source>
</evidence>
<evidence type="ECO:0000259" key="6">
    <source>
        <dbReference type="SMART" id="SM00642"/>
    </source>
</evidence>
<proteinExistence type="inferred from homology"/>
<dbReference type="Gene3D" id="2.60.40.1180">
    <property type="entry name" value="Golgi alpha-mannosidase II"/>
    <property type="match status" value="1"/>
</dbReference>
<keyword evidence="8" id="KW-1185">Reference proteome</keyword>
<evidence type="ECO:0000313" key="7">
    <source>
        <dbReference type="EMBL" id="GCC53083.1"/>
    </source>
</evidence>